<dbReference type="GO" id="GO:0020037">
    <property type="term" value="F:heme binding"/>
    <property type="evidence" value="ECO:0007669"/>
    <property type="project" value="InterPro"/>
</dbReference>
<evidence type="ECO:0000256" key="3">
    <source>
        <dbReference type="ARBA" id="ARBA00023004"/>
    </source>
</evidence>
<dbReference type="PROSITE" id="PS51257">
    <property type="entry name" value="PROKAR_LIPOPROTEIN"/>
    <property type="match status" value="1"/>
</dbReference>
<evidence type="ECO:0000256" key="4">
    <source>
        <dbReference type="PROSITE-ProRule" id="PRU00433"/>
    </source>
</evidence>
<feature type="domain" description="Cytochrome c" evidence="6">
    <location>
        <begin position="36"/>
        <end position="128"/>
    </location>
</feature>
<reference evidence="7 8" key="1">
    <citation type="submission" date="2020-02" db="EMBL/GenBank/DDBJ databases">
        <title>Draft genome sequence of two Spirosoma agri KCTC 52727 and Spirosoma terrae KCTC 52035.</title>
        <authorList>
            <person name="Rojas J."/>
            <person name="Ambika Manirajan B."/>
            <person name="Ratering S."/>
            <person name="Suarez C."/>
            <person name="Schnell S."/>
        </authorList>
    </citation>
    <scope>NUCLEOTIDE SEQUENCE [LARGE SCALE GENOMIC DNA]</scope>
    <source>
        <strain evidence="7 8">KCTC 52727</strain>
    </source>
</reference>
<dbReference type="GO" id="GO:0046872">
    <property type="term" value="F:metal ion binding"/>
    <property type="evidence" value="ECO:0007669"/>
    <property type="project" value="UniProtKB-KW"/>
</dbReference>
<keyword evidence="1 4" id="KW-0479">Metal-binding</keyword>
<dbReference type="SUPFAM" id="SSF69318">
    <property type="entry name" value="Integrin alpha N-terminal domain"/>
    <property type="match status" value="1"/>
</dbReference>
<dbReference type="AlphaFoldDB" id="A0A6M0IEH7"/>
<evidence type="ECO:0000313" key="7">
    <source>
        <dbReference type="EMBL" id="NEU66548.1"/>
    </source>
</evidence>
<dbReference type="InterPro" id="IPR009056">
    <property type="entry name" value="Cyt_c-like_dom"/>
</dbReference>
<evidence type="ECO:0000256" key="5">
    <source>
        <dbReference type="SAM" id="SignalP"/>
    </source>
</evidence>
<keyword evidence="2 5" id="KW-0732">Signal</keyword>
<keyword evidence="8" id="KW-1185">Reference proteome</keyword>
<dbReference type="PANTHER" id="PTHR45460">
    <property type="entry name" value="SIMILAR TO CYSTEINE PROTEINASE"/>
    <property type="match status" value="1"/>
</dbReference>
<feature type="chain" id="PRO_5026769047" evidence="5">
    <location>
        <begin position="24"/>
        <end position="519"/>
    </location>
</feature>
<dbReference type="GO" id="GO:0009055">
    <property type="term" value="F:electron transfer activity"/>
    <property type="evidence" value="ECO:0007669"/>
    <property type="project" value="InterPro"/>
</dbReference>
<evidence type="ECO:0000313" key="8">
    <source>
        <dbReference type="Proteomes" id="UP000477386"/>
    </source>
</evidence>
<proteinExistence type="predicted"/>
<dbReference type="InterPro" id="IPR013517">
    <property type="entry name" value="FG-GAP"/>
</dbReference>
<sequence>MPCLRLAVVFSAFVFFVSCRSSTSTETTNSPTLPVATQLTGKQLSQSYCSSCHQFPEPALLDKTTWQKGVLPQMALRMGQSGNAMAEYMRISNMDEMTQLMEAKVFPEAPMLHPTDWQKIVDYYTSEAPTKLPPQSPHTSVTVGLPLFRIQQSNHAVDAFVTMLRYDSLAHRIWVGDGRNNVYALDHKLNRIDSLQLDSPATDLVPKPNGRFDLLMVGVLNPNDRKAGTWTQRTRQEKTAPALLTGLQRPVQAVPIDLNRDGREDVLICQFGNHLGKLTWHERLSSGYKEHVLDSLPGARRVIVQDINKDQWPDVVALLTQGNEQVAVYYNQHNGQFRKETVLRFPPVYGSSFIELMDIDHDGDPDLVYANGDNADYSIVLKPYHGIRIFLNDGHFRFRQAWFYPMHGATQTIIRDFDQDGDEDIAAIAHFPDFSHRPNESFIYFENQGTLRFLPRTFPNAERGRWLTLDAGDVDQDGDDDILLGSFFRPTGPEHVDVMSSWRKPGTGVLLLKNTLKTK</sequence>
<dbReference type="RefSeq" id="WP_164035807.1">
    <property type="nucleotide sequence ID" value="NZ_JAAGNZ010000001.1"/>
</dbReference>
<evidence type="ECO:0000256" key="2">
    <source>
        <dbReference type="ARBA" id="ARBA00022729"/>
    </source>
</evidence>
<feature type="signal peptide" evidence="5">
    <location>
        <begin position="1"/>
        <end position="23"/>
    </location>
</feature>
<evidence type="ECO:0000259" key="6">
    <source>
        <dbReference type="PROSITE" id="PS51007"/>
    </source>
</evidence>
<dbReference type="Gene3D" id="2.130.10.130">
    <property type="entry name" value="Integrin alpha, N-terminal"/>
    <property type="match status" value="1"/>
</dbReference>
<keyword evidence="3 4" id="KW-0408">Iron</keyword>
<name>A0A6M0IEH7_9BACT</name>
<dbReference type="Pfam" id="PF13517">
    <property type="entry name" value="FG-GAP_3"/>
    <property type="match status" value="2"/>
</dbReference>
<dbReference type="EMBL" id="JAAGNZ010000001">
    <property type="protein sequence ID" value="NEU66548.1"/>
    <property type="molecule type" value="Genomic_DNA"/>
</dbReference>
<accession>A0A6M0IEH7</accession>
<evidence type="ECO:0000256" key="1">
    <source>
        <dbReference type="ARBA" id="ARBA00022723"/>
    </source>
</evidence>
<keyword evidence="4" id="KW-0349">Heme</keyword>
<dbReference type="PANTHER" id="PTHR45460:SF2">
    <property type="entry name" value="ALPHA 1,3 GLUCANASE, GH71 FAMILY (EUROFUNG)"/>
    <property type="match status" value="1"/>
</dbReference>
<protein>
    <submittedName>
        <fullName evidence="7">VCBS repeat-containing protein</fullName>
    </submittedName>
</protein>
<dbReference type="Proteomes" id="UP000477386">
    <property type="component" value="Unassembled WGS sequence"/>
</dbReference>
<gene>
    <name evidence="7" type="ORF">GK091_06630</name>
</gene>
<organism evidence="7 8">
    <name type="scientific">Spirosoma agri</name>
    <dbReference type="NCBI Taxonomy" id="1987381"/>
    <lineage>
        <taxon>Bacteria</taxon>
        <taxon>Pseudomonadati</taxon>
        <taxon>Bacteroidota</taxon>
        <taxon>Cytophagia</taxon>
        <taxon>Cytophagales</taxon>
        <taxon>Cytophagaceae</taxon>
        <taxon>Spirosoma</taxon>
    </lineage>
</organism>
<dbReference type="InterPro" id="IPR028994">
    <property type="entry name" value="Integrin_alpha_N"/>
</dbReference>
<dbReference type="PROSITE" id="PS51007">
    <property type="entry name" value="CYTC"/>
    <property type="match status" value="1"/>
</dbReference>
<comment type="caution">
    <text evidence="7">The sequence shown here is derived from an EMBL/GenBank/DDBJ whole genome shotgun (WGS) entry which is preliminary data.</text>
</comment>